<evidence type="ECO:0000313" key="15">
    <source>
        <dbReference type="EMBL" id="CAD8449240.1"/>
    </source>
</evidence>
<dbReference type="Pfam" id="PF08512">
    <property type="entry name" value="Rttp106-like_middle"/>
    <property type="match status" value="1"/>
</dbReference>
<evidence type="ECO:0000256" key="8">
    <source>
        <dbReference type="ARBA" id="ARBA00023163"/>
    </source>
</evidence>
<protein>
    <recommendedName>
        <fullName evidence="12">FACT complex subunit SSRP1</fullName>
    </recommendedName>
</protein>
<keyword evidence="3 12" id="KW-0158">Chromosome</keyword>
<evidence type="ECO:0000256" key="3">
    <source>
        <dbReference type="ARBA" id="ARBA00022454"/>
    </source>
</evidence>
<dbReference type="Pfam" id="PF17292">
    <property type="entry name" value="POB3_N"/>
    <property type="match status" value="1"/>
</dbReference>
<feature type="region of interest" description="Disordered" evidence="13">
    <location>
        <begin position="465"/>
        <end position="563"/>
    </location>
</feature>
<dbReference type="GO" id="GO:0035101">
    <property type="term" value="C:FACT complex"/>
    <property type="evidence" value="ECO:0007669"/>
    <property type="project" value="TreeGrafter"/>
</dbReference>
<dbReference type="AlphaFoldDB" id="A0A7S0H0Y4"/>
<feature type="domain" description="HMG box" evidence="14">
    <location>
        <begin position="556"/>
        <end position="624"/>
    </location>
</feature>
<dbReference type="SMART" id="SM01287">
    <property type="entry name" value="Rtt106"/>
    <property type="match status" value="1"/>
</dbReference>
<proteinExistence type="inferred from homology"/>
<dbReference type="InterPro" id="IPR009071">
    <property type="entry name" value="HMG_box_dom"/>
</dbReference>
<organism evidence="15">
    <name type="scientific">Micromonas pusilla</name>
    <name type="common">Picoplanktonic green alga</name>
    <name type="synonym">Chromulina pusilla</name>
    <dbReference type="NCBI Taxonomy" id="38833"/>
    <lineage>
        <taxon>Eukaryota</taxon>
        <taxon>Viridiplantae</taxon>
        <taxon>Chlorophyta</taxon>
        <taxon>Mamiellophyceae</taxon>
        <taxon>Mamiellales</taxon>
        <taxon>Mamiellaceae</taxon>
        <taxon>Micromonas</taxon>
    </lineage>
</organism>
<dbReference type="SMART" id="SM00398">
    <property type="entry name" value="HMG"/>
    <property type="match status" value="1"/>
</dbReference>
<dbReference type="PANTHER" id="PTHR45849:SF1">
    <property type="entry name" value="FACT COMPLEX SUBUNIT SSRP1"/>
    <property type="match status" value="1"/>
</dbReference>
<dbReference type="CDD" id="cd13231">
    <property type="entry name" value="PH2_SSRP1-like"/>
    <property type="match status" value="1"/>
</dbReference>
<comment type="function">
    <text evidence="12">Component of the FACT complex, a general chromatin factor that acts to reorganize nucleosomes. The FACT complex is involved in multiple processes that require DNA as a template such as mRNA elongation, DNA replication and DNA repair. During transcription elongation the FACT complex acts as a histone chaperone that both destabilizes and restores nucleosomal structure. It facilitates the passage of RNA polymerase II and transcription by promoting the dissociation of one histone H2A-H2B dimer from the nucleosome, then subsequently promotes the reestablishment of the nucleosome following the passage of RNA polymerase II.</text>
</comment>
<name>A0A7S0H0Y4_MICPS</name>
<evidence type="ECO:0000259" key="14">
    <source>
        <dbReference type="PROSITE" id="PS50118"/>
    </source>
</evidence>
<dbReference type="GO" id="GO:0003677">
    <property type="term" value="F:DNA binding"/>
    <property type="evidence" value="ECO:0007669"/>
    <property type="project" value="UniProtKB-UniRule"/>
</dbReference>
<dbReference type="GO" id="GO:0031491">
    <property type="term" value="F:nucleosome binding"/>
    <property type="evidence" value="ECO:0007669"/>
    <property type="project" value="TreeGrafter"/>
</dbReference>
<evidence type="ECO:0000256" key="10">
    <source>
        <dbReference type="ARBA" id="ARBA00023242"/>
    </source>
</evidence>
<comment type="similarity">
    <text evidence="1 12">Belongs to the SSRP1 family.</text>
</comment>
<dbReference type="CDD" id="cd01390">
    <property type="entry name" value="HMG-box_NHP6-like"/>
    <property type="match status" value="1"/>
</dbReference>
<dbReference type="InterPro" id="IPR035417">
    <property type="entry name" value="SSRP1/POB3_N"/>
</dbReference>
<dbReference type="InterPro" id="IPR024954">
    <property type="entry name" value="SSRP1_DD"/>
</dbReference>
<feature type="compositionally biased region" description="Acidic residues" evidence="13">
    <location>
        <begin position="490"/>
        <end position="525"/>
    </location>
</feature>
<dbReference type="GO" id="GO:0006260">
    <property type="term" value="P:DNA replication"/>
    <property type="evidence" value="ECO:0007669"/>
    <property type="project" value="UniProtKB-KW"/>
</dbReference>
<keyword evidence="6 12" id="KW-0805">Transcription regulation</keyword>
<reference evidence="15" key="1">
    <citation type="submission" date="2021-01" db="EMBL/GenBank/DDBJ databases">
        <authorList>
            <person name="Corre E."/>
            <person name="Pelletier E."/>
            <person name="Niang G."/>
            <person name="Scheremetjew M."/>
            <person name="Finn R."/>
            <person name="Kale V."/>
            <person name="Holt S."/>
            <person name="Cochrane G."/>
            <person name="Meng A."/>
            <person name="Brown T."/>
            <person name="Cohen L."/>
        </authorList>
    </citation>
    <scope>NUCLEOTIDE SEQUENCE</scope>
    <source>
        <strain evidence="15">CCAC1681</strain>
    </source>
</reference>
<dbReference type="PRINTS" id="PR00887">
    <property type="entry name" value="SSRCOGNITION"/>
</dbReference>
<evidence type="ECO:0000256" key="4">
    <source>
        <dbReference type="ARBA" id="ARBA00022705"/>
    </source>
</evidence>
<keyword evidence="5 12" id="KW-0227">DNA damage</keyword>
<dbReference type="FunFam" id="1.10.30.10:FF:000016">
    <property type="entry name" value="FACT complex subunit SSRP1"/>
    <property type="match status" value="1"/>
</dbReference>
<dbReference type="Pfam" id="PF21103">
    <property type="entry name" value="PH1_SSRP1-like"/>
    <property type="match status" value="1"/>
</dbReference>
<dbReference type="InterPro" id="IPR050454">
    <property type="entry name" value="RTT106/SSRP1_HistChap/FACT"/>
</dbReference>
<dbReference type="SUPFAM" id="SSF47095">
    <property type="entry name" value="HMG-box"/>
    <property type="match status" value="1"/>
</dbReference>
<keyword evidence="4 12" id="KW-0235">DNA replication</keyword>
<dbReference type="InterPro" id="IPR000969">
    <property type="entry name" value="SSRP1/POB3"/>
</dbReference>
<feature type="compositionally biased region" description="Basic and acidic residues" evidence="13">
    <location>
        <begin position="471"/>
        <end position="489"/>
    </location>
</feature>
<dbReference type="GO" id="GO:0006281">
    <property type="term" value="P:DNA repair"/>
    <property type="evidence" value="ECO:0007669"/>
    <property type="project" value="UniProtKB-KW"/>
</dbReference>
<comment type="subunit">
    <text evidence="2">Component of the FACT complex, a stable heterodimer of SPT16 and SSRP1.</text>
</comment>
<dbReference type="Gene3D" id="1.10.30.10">
    <property type="entry name" value="High mobility group box domain"/>
    <property type="match status" value="1"/>
</dbReference>
<dbReference type="InterPro" id="IPR036910">
    <property type="entry name" value="HMG_box_dom_sf"/>
</dbReference>
<evidence type="ECO:0000256" key="9">
    <source>
        <dbReference type="ARBA" id="ARBA00023204"/>
    </source>
</evidence>
<gene>
    <name evidence="15" type="ORF">MSP1401_LOCUS11032</name>
</gene>
<feature type="region of interest" description="Disordered" evidence="13">
    <location>
        <begin position="623"/>
        <end position="644"/>
    </location>
</feature>
<dbReference type="PROSITE" id="PS50118">
    <property type="entry name" value="HMG_BOX_2"/>
    <property type="match status" value="1"/>
</dbReference>
<feature type="compositionally biased region" description="Acidic residues" evidence="13">
    <location>
        <begin position="182"/>
        <end position="196"/>
    </location>
</feature>
<dbReference type="Pfam" id="PF03531">
    <property type="entry name" value="SSrecog"/>
    <property type="match status" value="1"/>
</dbReference>
<evidence type="ECO:0000256" key="11">
    <source>
        <dbReference type="PROSITE-ProRule" id="PRU00267"/>
    </source>
</evidence>
<keyword evidence="8 12" id="KW-0804">Transcription</keyword>
<keyword evidence="9 12" id="KW-0234">DNA repair</keyword>
<dbReference type="Pfam" id="PF00505">
    <property type="entry name" value="HMG_box"/>
    <property type="match status" value="1"/>
</dbReference>
<dbReference type="Gene3D" id="2.30.29.30">
    <property type="entry name" value="Pleckstrin-homology domain (PH domain)/Phosphotyrosine-binding domain (PTB)"/>
    <property type="match status" value="2"/>
</dbReference>
<dbReference type="InterPro" id="IPR038167">
    <property type="entry name" value="SSRP1_sf"/>
</dbReference>
<feature type="region of interest" description="Disordered" evidence="13">
    <location>
        <begin position="177"/>
        <end position="199"/>
    </location>
</feature>
<sequence length="644" mass="69194">MSEGEQTYGSISLVGRGAPAPGAVRFDRDKVSWKKTGGGRAVEVGKDEILSMTYAAVPGGVVLTIRRAGDKDTVKLKGFRGSELASLKDLCRKNYGADLTKTEAQINGRNWGEVGVTKTAITFAVDGKDAFEVATKDIAAVSLATKHEVVMEFHVDDVAQQSNKDALVEMSFYVPPTSEPWGVDESEQNPETDEEERTGAKNLQDAILAVADVATDTGTPIAEFESVSLVAPRGKVAVELHAQFMRLSGAAADFKIQYGALQRVFLLPKPNSAQTYAVMHLDPPIRKGQTFYAHIVAQFNQNEELEIEPALDDETRAKFPNLEEGTYEGPSGDVFVRLLKAIGGCKLTRQGQFTAADGGHAVKASNKAEVGHLFPLEKSFFYLPKPATLLHYADVESVEFERHSGPHAAATQRTFDVLVSMRGGGAHTFHGIPKSEFQNLVNFLTAKHLKISNVDANARADALIDDDDEEDHHASRLRSEVDEDGHGGSDSEEDEDFAAGSDSESDGGEPTDESGSESASDESDDEKPAKKKAKKSPKAKASKKKATKKKKDPNAPKRPLSSYMIFAGETRASIVAENPGASIGEVGKALGAKWKAFSAEEKAPFEAKARDAKVKYEEAMKAYKASASAGSDGEDSDEGGSDSE</sequence>
<evidence type="ECO:0000256" key="13">
    <source>
        <dbReference type="SAM" id="MobiDB-lite"/>
    </source>
</evidence>
<evidence type="ECO:0000256" key="1">
    <source>
        <dbReference type="ARBA" id="ARBA00010060"/>
    </source>
</evidence>
<evidence type="ECO:0000256" key="2">
    <source>
        <dbReference type="ARBA" id="ARBA00011111"/>
    </source>
</evidence>
<feature type="DNA-binding region" description="HMG box" evidence="11">
    <location>
        <begin position="556"/>
        <end position="624"/>
    </location>
</feature>
<dbReference type="Gene3D" id="2.30.29.150">
    <property type="match status" value="1"/>
</dbReference>
<dbReference type="InterPro" id="IPR013719">
    <property type="entry name" value="RTT106/SPT16-like_middle_dom"/>
</dbReference>
<dbReference type="GO" id="GO:0042393">
    <property type="term" value="F:histone binding"/>
    <property type="evidence" value="ECO:0007669"/>
    <property type="project" value="TreeGrafter"/>
</dbReference>
<feature type="compositionally biased region" description="Basic residues" evidence="13">
    <location>
        <begin position="529"/>
        <end position="551"/>
    </location>
</feature>
<dbReference type="InterPro" id="IPR048993">
    <property type="entry name" value="SSRP1-like_PH1"/>
</dbReference>
<feature type="compositionally biased region" description="Acidic residues" evidence="13">
    <location>
        <begin position="632"/>
        <end position="644"/>
    </location>
</feature>
<evidence type="ECO:0000256" key="6">
    <source>
        <dbReference type="ARBA" id="ARBA00023015"/>
    </source>
</evidence>
<comment type="subcellular location">
    <subcellularLocation>
        <location evidence="12">Nucleus</location>
    </subcellularLocation>
    <subcellularLocation>
        <location evidence="12">Chromosome</location>
    </subcellularLocation>
</comment>
<dbReference type="PANTHER" id="PTHR45849">
    <property type="entry name" value="FACT COMPLEX SUBUNIT SSRP1"/>
    <property type="match status" value="1"/>
</dbReference>
<dbReference type="InterPro" id="IPR011993">
    <property type="entry name" value="PH-like_dom_sf"/>
</dbReference>
<dbReference type="SUPFAM" id="SSF50729">
    <property type="entry name" value="PH domain-like"/>
    <property type="match status" value="1"/>
</dbReference>
<dbReference type="FunFam" id="2.30.29.150:FF:000001">
    <property type="entry name" value="Fact complex subunit ssrp1"/>
    <property type="match status" value="1"/>
</dbReference>
<evidence type="ECO:0000256" key="5">
    <source>
        <dbReference type="ARBA" id="ARBA00022763"/>
    </source>
</evidence>
<evidence type="ECO:0000256" key="12">
    <source>
        <dbReference type="RuleBase" id="RU364013"/>
    </source>
</evidence>
<keyword evidence="7 11" id="KW-0238">DNA-binding</keyword>
<dbReference type="CDD" id="cd13230">
    <property type="entry name" value="PH1_SSRP1-like"/>
    <property type="match status" value="1"/>
</dbReference>
<accession>A0A7S0H0Y4</accession>
<dbReference type="Gene3D" id="2.30.29.220">
    <property type="entry name" value="Structure-specific recognition protein (SSRP1)"/>
    <property type="match status" value="1"/>
</dbReference>
<dbReference type="EMBL" id="HBEN01013241">
    <property type="protein sequence ID" value="CAD8449240.1"/>
    <property type="molecule type" value="Transcribed_RNA"/>
</dbReference>
<evidence type="ECO:0000256" key="7">
    <source>
        <dbReference type="ARBA" id="ARBA00023125"/>
    </source>
</evidence>
<keyword evidence="10 11" id="KW-0539">Nucleus</keyword>